<reference evidence="3 4" key="1">
    <citation type="submission" date="2024-07" db="EMBL/GenBank/DDBJ databases">
        <authorList>
            <person name="Tripathy S."/>
        </authorList>
    </citation>
    <scope>NUCLEOTIDE SEQUENCE [LARGE SCALE GENOMIC DNA]</scope>
    <source>
        <strain evidence="3 4">VB-61278_2</strain>
    </source>
</reference>
<proteinExistence type="predicted"/>
<name>A0ABW8WV27_9CYAN</name>
<organism evidence="3 4">
    <name type="scientific">Scytonema tolypothrichoides VB-61278_2</name>
    <dbReference type="NCBI Taxonomy" id="3232314"/>
    <lineage>
        <taxon>Bacteria</taxon>
        <taxon>Bacillati</taxon>
        <taxon>Cyanobacteriota</taxon>
        <taxon>Cyanophyceae</taxon>
        <taxon>Nostocales</taxon>
        <taxon>Scytonemataceae</taxon>
        <taxon>Scytonema</taxon>
    </lineage>
</organism>
<keyword evidence="1" id="KW-0175">Coiled coil</keyword>
<evidence type="ECO:0000313" key="3">
    <source>
        <dbReference type="EMBL" id="MFL9464944.1"/>
    </source>
</evidence>
<dbReference type="Proteomes" id="UP001628874">
    <property type="component" value="Unassembled WGS sequence"/>
</dbReference>
<comment type="caution">
    <text evidence="3">The sequence shown here is derived from an EMBL/GenBank/DDBJ whole genome shotgun (WGS) entry which is preliminary data.</text>
</comment>
<feature type="coiled-coil region" evidence="1">
    <location>
        <begin position="155"/>
        <end position="182"/>
    </location>
</feature>
<evidence type="ECO:0008006" key="5">
    <source>
        <dbReference type="Google" id="ProtNLM"/>
    </source>
</evidence>
<keyword evidence="4" id="KW-1185">Reference proteome</keyword>
<sequence>MSSMSFPPLPTFNLEQTLQSAEQIKNTTSQTVQTALSSSLNHWFEQHPILFRLVKLLDAGAHHPIISVVILLFTFSILSSSVKAISRFIEAASLSLLQLPLRGLQFLVKMGLQSFGKIVDSGAKQVTSTQMSDANIQSLLPHQTQLIPKDKQQRLTDISIRLEEIQQEQNNLLREIAEIVKMGIGD</sequence>
<evidence type="ECO:0000256" key="2">
    <source>
        <dbReference type="SAM" id="Phobius"/>
    </source>
</evidence>
<keyword evidence="2" id="KW-0812">Transmembrane</keyword>
<keyword evidence="2" id="KW-1133">Transmembrane helix</keyword>
<evidence type="ECO:0000313" key="4">
    <source>
        <dbReference type="Proteomes" id="UP001628874"/>
    </source>
</evidence>
<keyword evidence="2" id="KW-0472">Membrane</keyword>
<gene>
    <name evidence="3" type="ORF">AB0759_30520</name>
</gene>
<protein>
    <recommendedName>
        <fullName evidence="5">DUF1003 domain-containing protein</fullName>
    </recommendedName>
</protein>
<evidence type="ECO:0000256" key="1">
    <source>
        <dbReference type="SAM" id="Coils"/>
    </source>
</evidence>
<feature type="transmembrane region" description="Helical" evidence="2">
    <location>
        <begin position="61"/>
        <end position="78"/>
    </location>
</feature>
<dbReference type="EMBL" id="JBFQGM010000014">
    <property type="protein sequence ID" value="MFL9464944.1"/>
    <property type="molecule type" value="Genomic_DNA"/>
</dbReference>
<accession>A0ABW8WV27</accession>